<proteinExistence type="predicted"/>
<accession>A0A6J4KIW4</accession>
<name>A0A6J4KIW4_9CYAN</name>
<reference evidence="1" key="1">
    <citation type="submission" date="2020-02" db="EMBL/GenBank/DDBJ databases">
        <authorList>
            <person name="Meier V. D."/>
        </authorList>
    </citation>
    <scope>NUCLEOTIDE SEQUENCE</scope>
    <source>
        <strain evidence="1">AVDCRST_MAG94</strain>
    </source>
</reference>
<evidence type="ECO:0000313" key="1">
    <source>
        <dbReference type="EMBL" id="CAA9307263.1"/>
    </source>
</evidence>
<protein>
    <submittedName>
        <fullName evidence="1">Uncharacterized protein</fullName>
    </submittedName>
</protein>
<sequence length="43" mass="5183">MKFYFFVNSCLKSITLSATPKIFTMLHLKLDVSQIQNWWFFAH</sequence>
<organism evidence="1">
    <name type="scientific">uncultured Leptolyngbya sp</name>
    <dbReference type="NCBI Taxonomy" id="332963"/>
    <lineage>
        <taxon>Bacteria</taxon>
        <taxon>Bacillati</taxon>
        <taxon>Cyanobacteriota</taxon>
        <taxon>Cyanophyceae</taxon>
        <taxon>Leptolyngbyales</taxon>
        <taxon>Leptolyngbyaceae</taxon>
        <taxon>Leptolyngbya group</taxon>
        <taxon>Leptolyngbya</taxon>
        <taxon>environmental samples</taxon>
    </lineage>
</organism>
<dbReference type="AlphaFoldDB" id="A0A6J4KIW4"/>
<gene>
    <name evidence="1" type="ORF">AVDCRST_MAG94-746</name>
</gene>
<dbReference type="EMBL" id="CADCTY010000249">
    <property type="protein sequence ID" value="CAA9307263.1"/>
    <property type="molecule type" value="Genomic_DNA"/>
</dbReference>